<comment type="caution">
    <text evidence="1">The sequence shown here is derived from an EMBL/GenBank/DDBJ whole genome shotgun (WGS) entry which is preliminary data.</text>
</comment>
<evidence type="ECO:0000313" key="1">
    <source>
        <dbReference type="EMBL" id="RID91872.1"/>
    </source>
</evidence>
<keyword evidence="2" id="KW-1185">Reference proteome</keyword>
<reference evidence="1 2" key="1">
    <citation type="submission" date="2018-09" db="EMBL/GenBank/DDBJ databases">
        <title>Gemmobacter lutimaris sp. nov., a marine bacterium isolated from tidal flat.</title>
        <authorList>
            <person name="Lee D.W."/>
            <person name="Yoo Y."/>
            <person name="Kim J.-J."/>
            <person name="Kim B.S."/>
        </authorList>
    </citation>
    <scope>NUCLEOTIDE SEQUENCE [LARGE SCALE GENOMIC DNA]</scope>
    <source>
        <strain evidence="1 2">YJ-T1-11</strain>
    </source>
</reference>
<dbReference type="Proteomes" id="UP000266649">
    <property type="component" value="Unassembled WGS sequence"/>
</dbReference>
<evidence type="ECO:0000313" key="2">
    <source>
        <dbReference type="Proteomes" id="UP000266649"/>
    </source>
</evidence>
<name>A0A398BN82_9RHOB</name>
<dbReference type="EMBL" id="QXXQ01000005">
    <property type="protein sequence ID" value="RID91872.1"/>
    <property type="molecule type" value="Genomic_DNA"/>
</dbReference>
<accession>A0A398BN82</accession>
<gene>
    <name evidence="1" type="ORF">D2N39_11585</name>
</gene>
<proteinExistence type="predicted"/>
<dbReference type="RefSeq" id="WP_119134933.1">
    <property type="nucleotide sequence ID" value="NZ_QXXQ01000005.1"/>
</dbReference>
<protein>
    <submittedName>
        <fullName evidence="1">Uncharacterized protein</fullName>
    </submittedName>
</protein>
<organism evidence="1 2">
    <name type="scientific">Gemmobacter lutimaris</name>
    <dbReference type="NCBI Taxonomy" id="2306023"/>
    <lineage>
        <taxon>Bacteria</taxon>
        <taxon>Pseudomonadati</taxon>
        <taxon>Pseudomonadota</taxon>
        <taxon>Alphaproteobacteria</taxon>
        <taxon>Rhodobacterales</taxon>
        <taxon>Paracoccaceae</taxon>
        <taxon>Gemmobacter</taxon>
    </lineage>
</organism>
<sequence length="99" mass="11087">MMERAEPRALIYECRDSDVPAHRRFIAQFTIHSLNRYIVVHGATPALARAKLELMREYMGLDALARSKFDLNGKLAVLNGGEDVARPTALLSTFEDLLG</sequence>
<dbReference type="AlphaFoldDB" id="A0A398BN82"/>